<gene>
    <name evidence="2" type="ORF">HMPREF1062_04022</name>
</gene>
<keyword evidence="1" id="KW-0812">Transmembrane</keyword>
<keyword evidence="1" id="KW-1133">Transmembrane helix</keyword>
<name>I9F1V0_9BACE</name>
<evidence type="ECO:0000313" key="3">
    <source>
        <dbReference type="Proteomes" id="UP000003741"/>
    </source>
</evidence>
<protein>
    <submittedName>
        <fullName evidence="2">Uncharacterized protein</fullName>
    </submittedName>
</protein>
<evidence type="ECO:0000313" key="2">
    <source>
        <dbReference type="EMBL" id="EIY26829.1"/>
    </source>
</evidence>
<keyword evidence="1" id="KW-0472">Membrane</keyword>
<dbReference type="EMBL" id="AGXG01000088">
    <property type="protein sequence ID" value="EIY26829.1"/>
    <property type="molecule type" value="Genomic_DNA"/>
</dbReference>
<feature type="transmembrane region" description="Helical" evidence="1">
    <location>
        <begin position="6"/>
        <end position="24"/>
    </location>
</feature>
<dbReference type="HOGENOM" id="CLU_3371929_0_0_10"/>
<comment type="caution">
    <text evidence="2">The sequence shown here is derived from an EMBL/GenBank/DDBJ whole genome shotgun (WGS) entry which is preliminary data.</text>
</comment>
<accession>I9F1V0</accession>
<proteinExistence type="predicted"/>
<dbReference type="AlphaFoldDB" id="I9F1V0"/>
<organism evidence="2 3">
    <name type="scientific">Bacteroides cellulosilyticus CL02T12C19</name>
    <dbReference type="NCBI Taxonomy" id="997874"/>
    <lineage>
        <taxon>Bacteria</taxon>
        <taxon>Pseudomonadati</taxon>
        <taxon>Bacteroidota</taxon>
        <taxon>Bacteroidia</taxon>
        <taxon>Bacteroidales</taxon>
        <taxon>Bacteroidaceae</taxon>
        <taxon>Bacteroides</taxon>
    </lineage>
</organism>
<keyword evidence="3" id="KW-1185">Reference proteome</keyword>
<reference evidence="2 3" key="1">
    <citation type="submission" date="2012-02" db="EMBL/GenBank/DDBJ databases">
        <title>The Genome Sequence of Bacteroides cellulosilyticus CL02T12C19.</title>
        <authorList>
            <consortium name="The Broad Institute Genome Sequencing Platform"/>
            <person name="Earl A."/>
            <person name="Ward D."/>
            <person name="Feldgarden M."/>
            <person name="Gevers D."/>
            <person name="Zitomersky N.L."/>
            <person name="Coyne M.J."/>
            <person name="Comstock L.E."/>
            <person name="Young S.K."/>
            <person name="Zeng Q."/>
            <person name="Gargeya S."/>
            <person name="Fitzgerald M."/>
            <person name="Haas B."/>
            <person name="Abouelleil A."/>
            <person name="Alvarado L."/>
            <person name="Arachchi H.M."/>
            <person name="Berlin A."/>
            <person name="Chapman S.B."/>
            <person name="Gearin G."/>
            <person name="Goldberg J."/>
            <person name="Griggs A."/>
            <person name="Gujja S."/>
            <person name="Hansen M."/>
            <person name="Heiman D."/>
            <person name="Howarth C."/>
            <person name="Larimer J."/>
            <person name="Lui A."/>
            <person name="MacDonald P.J.P."/>
            <person name="McCowen C."/>
            <person name="Montmayeur A."/>
            <person name="Murphy C."/>
            <person name="Neiman D."/>
            <person name="Pearson M."/>
            <person name="Priest M."/>
            <person name="Roberts A."/>
            <person name="Saif S."/>
            <person name="Shea T."/>
            <person name="Sisk P."/>
            <person name="Stolte C."/>
            <person name="Sykes S."/>
            <person name="Wortman J."/>
            <person name="Nusbaum C."/>
            <person name="Birren B."/>
        </authorList>
    </citation>
    <scope>NUCLEOTIDE SEQUENCE [LARGE SCALE GENOMIC DNA]</scope>
    <source>
        <strain evidence="2 3">CL02T12C19</strain>
    </source>
</reference>
<dbReference type="Proteomes" id="UP000003741">
    <property type="component" value="Unassembled WGS sequence"/>
</dbReference>
<sequence>MSIIQWIIRAIEMVALICILKVIIKDLMNVWKNK</sequence>
<evidence type="ECO:0000256" key="1">
    <source>
        <dbReference type="SAM" id="Phobius"/>
    </source>
</evidence>